<dbReference type="PANTHER" id="PTHR13683:SF375">
    <property type="entry name" value="PEPTIDASE A1 DOMAIN-CONTAINING PROTEIN"/>
    <property type="match status" value="1"/>
</dbReference>
<feature type="signal peptide" evidence="12">
    <location>
        <begin position="1"/>
        <end position="20"/>
    </location>
</feature>
<comment type="similarity">
    <text evidence="1">Belongs to the peptidase A1 family.</text>
</comment>
<evidence type="ECO:0000256" key="8">
    <source>
        <dbReference type="ARBA" id="ARBA00046288"/>
    </source>
</evidence>
<dbReference type="PANTHER" id="PTHR13683">
    <property type="entry name" value="ASPARTYL PROTEASES"/>
    <property type="match status" value="1"/>
</dbReference>
<evidence type="ECO:0000259" key="13">
    <source>
        <dbReference type="PROSITE" id="PS51767"/>
    </source>
</evidence>
<feature type="compositionally biased region" description="Acidic residues" evidence="10">
    <location>
        <begin position="672"/>
        <end position="683"/>
    </location>
</feature>
<feature type="region of interest" description="Disordered" evidence="10">
    <location>
        <begin position="62"/>
        <end position="98"/>
    </location>
</feature>
<dbReference type="InterPro" id="IPR032861">
    <property type="entry name" value="TAXi_N"/>
</dbReference>
<feature type="active site" evidence="9">
    <location>
        <position position="379"/>
    </location>
</feature>
<dbReference type="Gene3D" id="2.40.70.10">
    <property type="entry name" value="Acid Proteases"/>
    <property type="match status" value="2"/>
</dbReference>
<feature type="domain" description="Peptidase A1" evidence="13">
    <location>
        <begin position="114"/>
        <end position="519"/>
    </location>
</feature>
<evidence type="ECO:0000256" key="2">
    <source>
        <dbReference type="ARBA" id="ARBA00022670"/>
    </source>
</evidence>
<accession>A0ABD3Q583</accession>
<gene>
    <name evidence="14" type="ORF">ACHAWO_012353</name>
</gene>
<dbReference type="GO" id="GO:0008233">
    <property type="term" value="F:peptidase activity"/>
    <property type="evidence" value="ECO:0007669"/>
    <property type="project" value="UniProtKB-KW"/>
</dbReference>
<evidence type="ECO:0000256" key="12">
    <source>
        <dbReference type="SAM" id="SignalP"/>
    </source>
</evidence>
<evidence type="ECO:0000256" key="7">
    <source>
        <dbReference type="ARBA" id="ARBA00023136"/>
    </source>
</evidence>
<evidence type="ECO:0000256" key="10">
    <source>
        <dbReference type="SAM" id="MobiDB-lite"/>
    </source>
</evidence>
<keyword evidence="3 11" id="KW-0812">Transmembrane</keyword>
<evidence type="ECO:0000256" key="9">
    <source>
        <dbReference type="PIRSR" id="PIRSR601461-1"/>
    </source>
</evidence>
<feature type="compositionally biased region" description="Low complexity" evidence="10">
    <location>
        <begin position="86"/>
        <end position="98"/>
    </location>
</feature>
<dbReference type="Pfam" id="PF14543">
    <property type="entry name" value="TAXi_N"/>
    <property type="match status" value="1"/>
</dbReference>
<sequence length="700" mass="76230">MSSLRPFLASLMLLCSTAFADNIPQHERRILHNPQTGTITHPLIPHSVHLSRRRLEHNDIIDTSLPDRPSQSRHSISPDSNAIPPSLRSNSSSNSNNRSLQQQMGALYQGYGTHYIDLWVGSPNPQRQTVIVDTGSGVTAFPCEECTNCGDSYHTDSYFKESQSQTFRAASCDECTRGFCTSMSGGKRCKISMSYAEGSSWSAYESLDVCYAGGPHDAALASSAFDMVMEDHVDPVQASQFAFELSFGCQVSITGLFITQLADGIMGMENDNTAFWKQMYNKKAIPKPEFSLCFWRQDNADREGTGAGALTFGGVDKRLHASPMVFAENQKGSGFYAVHLKAIYLREGGGQSAQVDDMSKMHRLDISESSLNRGNVIVDSGTTDSYFTKDLASTFSSVWKQIMGNSYNHGPVSLTEEDIAALPTIIIVMQGHSGGVGDEVDADPNTVPGYVGNSFDGEFDPKDVVLAIPASHYMEFDPDTGKYVARFYTDESSGSVLGANAMMGHDIYFDTTNGRIGFAESDCDYNQLLLQEGKSISVPPEQISSTKTEVPESESNGENDDYDDEYDGEYEGDHEGGEEYDDDDEGAAEEYSGNKGSSGSSSTSPGKGGISTYTEIANEILDDMKHECSSAACRGVAAFLIIAAASFVLLMIRRTIARRRVVRQYQEAELEISDLALDSDSDDEGSHGYADEPPSLPRVS</sequence>
<feature type="region of interest" description="Disordered" evidence="10">
    <location>
        <begin position="672"/>
        <end position="700"/>
    </location>
</feature>
<keyword evidence="4 12" id="KW-0732">Signal</keyword>
<name>A0ABD3Q583_9STRA</name>
<evidence type="ECO:0000256" key="4">
    <source>
        <dbReference type="ARBA" id="ARBA00022729"/>
    </source>
</evidence>
<reference evidence="14 15" key="1">
    <citation type="submission" date="2024-10" db="EMBL/GenBank/DDBJ databases">
        <title>Updated reference genomes for cyclostephanoid diatoms.</title>
        <authorList>
            <person name="Roberts W.R."/>
            <person name="Alverson A.J."/>
        </authorList>
    </citation>
    <scope>NUCLEOTIDE SEQUENCE [LARGE SCALE GENOMIC DNA]</scope>
    <source>
        <strain evidence="14 15">AJA010-31</strain>
    </source>
</reference>
<keyword evidence="6 11" id="KW-1133">Transmembrane helix</keyword>
<dbReference type="FunFam" id="2.40.70.10:FF:000225">
    <property type="entry name" value="Predicted protein"/>
    <property type="match status" value="1"/>
</dbReference>
<keyword evidence="5" id="KW-0378">Hydrolase</keyword>
<feature type="compositionally biased region" description="Acidic residues" evidence="10">
    <location>
        <begin position="551"/>
        <end position="570"/>
    </location>
</feature>
<dbReference type="Proteomes" id="UP001530400">
    <property type="component" value="Unassembled WGS sequence"/>
</dbReference>
<dbReference type="InterPro" id="IPR033121">
    <property type="entry name" value="PEPTIDASE_A1"/>
</dbReference>
<protein>
    <recommendedName>
        <fullName evidence="13">Peptidase A1 domain-containing protein</fullName>
    </recommendedName>
</protein>
<keyword evidence="15" id="KW-1185">Reference proteome</keyword>
<evidence type="ECO:0000313" key="14">
    <source>
        <dbReference type="EMBL" id="KAL3794706.1"/>
    </source>
</evidence>
<dbReference type="GO" id="GO:0012505">
    <property type="term" value="C:endomembrane system"/>
    <property type="evidence" value="ECO:0007669"/>
    <property type="project" value="UniProtKB-SubCell"/>
</dbReference>
<comment type="subcellular location">
    <subcellularLocation>
        <location evidence="8">Endomembrane system</location>
        <topology evidence="8">Single-pass type I membrane protein</topology>
    </subcellularLocation>
</comment>
<evidence type="ECO:0000313" key="15">
    <source>
        <dbReference type="Proteomes" id="UP001530400"/>
    </source>
</evidence>
<feature type="region of interest" description="Disordered" evidence="10">
    <location>
        <begin position="536"/>
        <end position="610"/>
    </location>
</feature>
<evidence type="ECO:0000256" key="5">
    <source>
        <dbReference type="ARBA" id="ARBA00022801"/>
    </source>
</evidence>
<dbReference type="AlphaFoldDB" id="A0ABD3Q583"/>
<dbReference type="GO" id="GO:0006508">
    <property type="term" value="P:proteolysis"/>
    <property type="evidence" value="ECO:0007669"/>
    <property type="project" value="UniProtKB-KW"/>
</dbReference>
<keyword evidence="2" id="KW-0645">Protease</keyword>
<dbReference type="PROSITE" id="PS51767">
    <property type="entry name" value="PEPTIDASE_A1"/>
    <property type="match status" value="1"/>
</dbReference>
<organism evidence="14 15">
    <name type="scientific">Cyclotella atomus</name>
    <dbReference type="NCBI Taxonomy" id="382360"/>
    <lineage>
        <taxon>Eukaryota</taxon>
        <taxon>Sar</taxon>
        <taxon>Stramenopiles</taxon>
        <taxon>Ochrophyta</taxon>
        <taxon>Bacillariophyta</taxon>
        <taxon>Coscinodiscophyceae</taxon>
        <taxon>Thalassiosirophycidae</taxon>
        <taxon>Stephanodiscales</taxon>
        <taxon>Stephanodiscaceae</taxon>
        <taxon>Cyclotella</taxon>
    </lineage>
</organism>
<proteinExistence type="inferred from homology"/>
<feature type="chain" id="PRO_5044743313" description="Peptidase A1 domain-containing protein" evidence="12">
    <location>
        <begin position="21"/>
        <end position="700"/>
    </location>
</feature>
<feature type="transmembrane region" description="Helical" evidence="11">
    <location>
        <begin position="635"/>
        <end position="652"/>
    </location>
</feature>
<dbReference type="InterPro" id="IPR001969">
    <property type="entry name" value="Aspartic_peptidase_AS"/>
</dbReference>
<evidence type="ECO:0000256" key="3">
    <source>
        <dbReference type="ARBA" id="ARBA00022692"/>
    </source>
</evidence>
<dbReference type="InterPro" id="IPR021109">
    <property type="entry name" value="Peptidase_aspartic_dom_sf"/>
</dbReference>
<comment type="caution">
    <text evidence="14">The sequence shown here is derived from an EMBL/GenBank/DDBJ whole genome shotgun (WGS) entry which is preliminary data.</text>
</comment>
<keyword evidence="7 11" id="KW-0472">Membrane</keyword>
<dbReference type="PROSITE" id="PS00141">
    <property type="entry name" value="ASP_PROTEASE"/>
    <property type="match status" value="1"/>
</dbReference>
<evidence type="ECO:0000256" key="6">
    <source>
        <dbReference type="ARBA" id="ARBA00022989"/>
    </source>
</evidence>
<feature type="active site" evidence="9">
    <location>
        <position position="133"/>
    </location>
</feature>
<dbReference type="InterPro" id="IPR001461">
    <property type="entry name" value="Aspartic_peptidase_A1"/>
</dbReference>
<evidence type="ECO:0000256" key="1">
    <source>
        <dbReference type="ARBA" id="ARBA00007447"/>
    </source>
</evidence>
<dbReference type="SUPFAM" id="SSF50630">
    <property type="entry name" value="Acid proteases"/>
    <property type="match status" value="1"/>
</dbReference>
<evidence type="ECO:0000256" key="11">
    <source>
        <dbReference type="SAM" id="Phobius"/>
    </source>
</evidence>
<feature type="compositionally biased region" description="Acidic residues" evidence="10">
    <location>
        <begin position="578"/>
        <end position="588"/>
    </location>
</feature>
<feature type="compositionally biased region" description="Low complexity" evidence="10">
    <location>
        <begin position="589"/>
        <end position="605"/>
    </location>
</feature>
<dbReference type="EMBL" id="JALLPJ020000345">
    <property type="protein sequence ID" value="KAL3794706.1"/>
    <property type="molecule type" value="Genomic_DNA"/>
</dbReference>